<keyword evidence="4" id="KW-0604">Photosystem II</keyword>
<dbReference type="InterPro" id="IPR044256">
    <property type="entry name" value="HCF244-like"/>
</dbReference>
<evidence type="ECO:0000256" key="5">
    <source>
        <dbReference type="SAM" id="MobiDB-lite"/>
    </source>
</evidence>
<evidence type="ECO:0000313" key="7">
    <source>
        <dbReference type="EMBL" id="GHP11255.1"/>
    </source>
</evidence>
<feature type="domain" description="NmrA-like" evidence="6">
    <location>
        <begin position="53"/>
        <end position="304"/>
    </location>
</feature>
<dbReference type="InterPro" id="IPR008030">
    <property type="entry name" value="NmrA-like"/>
</dbReference>
<reference evidence="7" key="1">
    <citation type="submission" date="2020-10" db="EMBL/GenBank/DDBJ databases">
        <title>Unveiling of a novel bifunctional photoreceptor, Dualchrome1, isolated from a cosmopolitan green alga.</title>
        <authorList>
            <person name="Suzuki S."/>
            <person name="Kawachi M."/>
        </authorList>
    </citation>
    <scope>NUCLEOTIDE SEQUENCE</scope>
    <source>
        <strain evidence="7">NIES 2893</strain>
    </source>
</reference>
<evidence type="ECO:0000313" key="8">
    <source>
        <dbReference type="Proteomes" id="UP000660262"/>
    </source>
</evidence>
<accession>A0A830HXA6</accession>
<dbReference type="Gene3D" id="3.40.50.720">
    <property type="entry name" value="NAD(P)-binding Rossmann-like Domain"/>
    <property type="match status" value="1"/>
</dbReference>
<evidence type="ECO:0000256" key="2">
    <source>
        <dbReference type="ARBA" id="ARBA00022531"/>
    </source>
</evidence>
<dbReference type="AlphaFoldDB" id="A0A830HXA6"/>
<dbReference type="SUPFAM" id="SSF51735">
    <property type="entry name" value="NAD(P)-binding Rossmann-fold domains"/>
    <property type="match status" value="1"/>
</dbReference>
<dbReference type="GO" id="GO:0009536">
    <property type="term" value="C:plastid"/>
    <property type="evidence" value="ECO:0007669"/>
    <property type="project" value="UniProtKB-SubCell"/>
</dbReference>
<keyword evidence="8" id="KW-1185">Reference proteome</keyword>
<dbReference type="PANTHER" id="PTHR47128">
    <property type="match status" value="1"/>
</dbReference>
<dbReference type="PANTHER" id="PTHR47128:SF2">
    <property type="entry name" value="PROTEIN HIGH CHLOROPHYLL FLUORESCENCE PHENOTYPE 244, CHLOROPLASTIC"/>
    <property type="match status" value="1"/>
</dbReference>
<comment type="subcellular location">
    <subcellularLocation>
        <location evidence="1">Plastid</location>
    </subcellularLocation>
</comment>
<keyword evidence="3" id="KW-0934">Plastid</keyword>
<comment type="caution">
    <text evidence="7">The sequence shown here is derived from an EMBL/GenBank/DDBJ whole genome shotgun (WGS) entry which is preliminary data.</text>
</comment>
<dbReference type="EMBL" id="BNJQ01000033">
    <property type="protein sequence ID" value="GHP11255.1"/>
    <property type="molecule type" value="Genomic_DNA"/>
</dbReference>
<gene>
    <name evidence="7" type="ORF">PPROV_000998300</name>
</gene>
<organism evidence="7 8">
    <name type="scientific">Pycnococcus provasolii</name>
    <dbReference type="NCBI Taxonomy" id="41880"/>
    <lineage>
        <taxon>Eukaryota</taxon>
        <taxon>Viridiplantae</taxon>
        <taxon>Chlorophyta</taxon>
        <taxon>Pseudoscourfieldiophyceae</taxon>
        <taxon>Pseudoscourfieldiales</taxon>
        <taxon>Pycnococcaceae</taxon>
        <taxon>Pycnococcus</taxon>
    </lineage>
</organism>
<keyword evidence="2" id="KW-0602">Photosynthesis</keyword>
<dbReference type="GO" id="GO:0009523">
    <property type="term" value="C:photosystem II"/>
    <property type="evidence" value="ECO:0007669"/>
    <property type="project" value="UniProtKB-KW"/>
</dbReference>
<protein>
    <recommendedName>
        <fullName evidence="6">NmrA-like domain-containing protein</fullName>
    </recommendedName>
</protein>
<evidence type="ECO:0000256" key="4">
    <source>
        <dbReference type="ARBA" id="ARBA00023276"/>
    </source>
</evidence>
<dbReference type="CDD" id="cd05243">
    <property type="entry name" value="SDR_a5"/>
    <property type="match status" value="1"/>
</dbReference>
<feature type="region of interest" description="Disordered" evidence="5">
    <location>
        <begin position="1"/>
        <end position="49"/>
    </location>
</feature>
<dbReference type="GO" id="GO:0015979">
    <property type="term" value="P:photosynthesis"/>
    <property type="evidence" value="ECO:0007669"/>
    <property type="project" value="UniProtKB-KW"/>
</dbReference>
<evidence type="ECO:0000256" key="1">
    <source>
        <dbReference type="ARBA" id="ARBA00004474"/>
    </source>
</evidence>
<dbReference type="OrthoDB" id="419598at2759"/>
<dbReference type="Pfam" id="PF05368">
    <property type="entry name" value="NmrA"/>
    <property type="match status" value="1"/>
</dbReference>
<evidence type="ECO:0000259" key="6">
    <source>
        <dbReference type="Pfam" id="PF05368"/>
    </source>
</evidence>
<dbReference type="InterPro" id="IPR036291">
    <property type="entry name" value="NAD(P)-bd_dom_sf"/>
</dbReference>
<evidence type="ECO:0000256" key="3">
    <source>
        <dbReference type="ARBA" id="ARBA00022640"/>
    </source>
</evidence>
<sequence>MASTSMMISCRTPAVQSRQASRSFRSRRSSLHARSEAADSSAPVSSSGTPVKKMSMLVVGATGTLGRQVVRRALDEGYEVRALVRPRQNPADFLRDWGAVTVKGDLNDPSSLPPALVGVHTVVDCATARPEESVRAVDWEGKVALIQACQAMKIQRYVYMSIANCDKHPDVPLMAVKSCTEEYLQTSGLNYTVLRACGFMQALIGQYAIPILEGNQVWGTDDTTRTAYLNTQDAARMCLAAVRSDEAVGKTLTLAGPRAFTVSEVIALCEKLAGASANVSKVPVSVLRTAKAITGVFQWTGDAADRLAFAEVLSGNEVFSAPMDETYDLLGLNPEETTTVEMYLREYYTQILKKLKEVGAQSGQNRFDF</sequence>
<name>A0A830HXA6_9CHLO</name>
<dbReference type="Proteomes" id="UP000660262">
    <property type="component" value="Unassembled WGS sequence"/>
</dbReference>
<proteinExistence type="predicted"/>